<dbReference type="GO" id="GO:0070004">
    <property type="term" value="F:cysteine-type exopeptidase activity"/>
    <property type="evidence" value="ECO:0007669"/>
    <property type="project" value="InterPro"/>
</dbReference>
<gene>
    <name evidence="2" type="ORF">ENK44_06800</name>
</gene>
<dbReference type="InterPro" id="IPR005322">
    <property type="entry name" value="Peptidase_C69"/>
</dbReference>
<dbReference type="EMBL" id="DRQG01000064">
    <property type="protein sequence ID" value="HGY55388.1"/>
    <property type="molecule type" value="Genomic_DNA"/>
</dbReference>
<comment type="catalytic activity">
    <reaction evidence="1">
        <text>an L-aminoacyl-L-amino acid + H2O = 2 an L-alpha-amino acid</text>
        <dbReference type="Rhea" id="RHEA:48940"/>
        <dbReference type="ChEBI" id="CHEBI:15377"/>
        <dbReference type="ChEBI" id="CHEBI:59869"/>
        <dbReference type="ChEBI" id="CHEBI:77460"/>
    </reaction>
</comment>
<dbReference type="Gene3D" id="3.60.60.10">
    <property type="entry name" value="Penicillin V Acylase, Chain A"/>
    <property type="match status" value="1"/>
</dbReference>
<name>A0A7V4U019_CALAY</name>
<organism evidence="2">
    <name type="scientific">Caldithrix abyssi</name>
    <dbReference type="NCBI Taxonomy" id="187145"/>
    <lineage>
        <taxon>Bacteria</taxon>
        <taxon>Pseudomonadati</taxon>
        <taxon>Calditrichota</taxon>
        <taxon>Calditrichia</taxon>
        <taxon>Calditrichales</taxon>
        <taxon>Calditrichaceae</taxon>
        <taxon>Caldithrix</taxon>
    </lineage>
</organism>
<dbReference type="PANTHER" id="PTHR12994">
    <property type="entry name" value="SECERNIN"/>
    <property type="match status" value="1"/>
</dbReference>
<sequence length="197" mass="21744">MCDTFVALPSVTKDGSLIFGKNSDREPNEAQSLEFHPGRTYEAGALVRCTYVEIPQVKETLAVLISRPFWMWGAEMGANEKGVVIGNEAVFTKMPYAKKGGLTGMDMLRLALERAGTAQQALETIVQLLSDYGQGGICGYQEKMVYHNSYLIADPNEAWVLETAAHLWAAKKIEAYYSISNGLTIGSEYDRSHPQLI</sequence>
<feature type="non-terminal residue" evidence="2">
    <location>
        <position position="197"/>
    </location>
</feature>
<dbReference type="PANTHER" id="PTHR12994:SF17">
    <property type="entry name" value="LD30995P"/>
    <property type="match status" value="1"/>
</dbReference>
<dbReference type="EC" id="3.4.-.-" evidence="1"/>
<comment type="similarity">
    <text evidence="1">Belongs to the peptidase C69 family.</text>
</comment>
<comment type="caution">
    <text evidence="2">The sequence shown here is derived from an EMBL/GenBank/DDBJ whole genome shotgun (WGS) entry which is preliminary data.</text>
</comment>
<keyword evidence="1" id="KW-0378">Hydrolase</keyword>
<proteinExistence type="inferred from homology"/>
<protein>
    <recommendedName>
        <fullName evidence="1">Dipeptidase</fullName>
        <ecNumber evidence="1">3.4.-.-</ecNumber>
    </recommendedName>
</protein>
<keyword evidence="1" id="KW-0224">Dipeptidase</keyword>
<evidence type="ECO:0000256" key="1">
    <source>
        <dbReference type="RuleBase" id="RU364089"/>
    </source>
</evidence>
<evidence type="ECO:0000313" key="2">
    <source>
        <dbReference type="EMBL" id="HGY55388.1"/>
    </source>
</evidence>
<accession>A0A7V4U019</accession>
<dbReference type="Proteomes" id="UP000885779">
    <property type="component" value="Unassembled WGS sequence"/>
</dbReference>
<reference evidence="2" key="1">
    <citation type="journal article" date="2020" name="mSystems">
        <title>Genome- and Community-Level Interaction Insights into Carbon Utilization and Element Cycling Functions of Hydrothermarchaeota in Hydrothermal Sediment.</title>
        <authorList>
            <person name="Zhou Z."/>
            <person name="Liu Y."/>
            <person name="Xu W."/>
            <person name="Pan J."/>
            <person name="Luo Z.H."/>
            <person name="Li M."/>
        </authorList>
    </citation>
    <scope>NUCLEOTIDE SEQUENCE [LARGE SCALE GENOMIC DNA]</scope>
    <source>
        <strain evidence="2">HyVt-577</strain>
    </source>
</reference>
<dbReference type="AlphaFoldDB" id="A0A7V4U019"/>
<dbReference type="GO" id="GO:0006508">
    <property type="term" value="P:proteolysis"/>
    <property type="evidence" value="ECO:0007669"/>
    <property type="project" value="UniProtKB-KW"/>
</dbReference>
<dbReference type="GO" id="GO:0016805">
    <property type="term" value="F:dipeptidase activity"/>
    <property type="evidence" value="ECO:0007669"/>
    <property type="project" value="UniProtKB-KW"/>
</dbReference>
<keyword evidence="1" id="KW-0645">Protease</keyword>
<dbReference type="Pfam" id="PF03577">
    <property type="entry name" value="Peptidase_C69"/>
    <property type="match status" value="1"/>
</dbReference>